<dbReference type="GO" id="GO:0003676">
    <property type="term" value="F:nucleic acid binding"/>
    <property type="evidence" value="ECO:0007669"/>
    <property type="project" value="InterPro"/>
</dbReference>
<accession>A0A1L7WLW9</accession>
<proteinExistence type="predicted"/>
<evidence type="ECO:0000313" key="2">
    <source>
        <dbReference type="Proteomes" id="UP000184330"/>
    </source>
</evidence>
<dbReference type="AlphaFoldDB" id="A0A1L7WLW9"/>
<keyword evidence="2" id="KW-1185">Reference proteome</keyword>
<dbReference type="EMBL" id="FJOG01000004">
    <property type="protein sequence ID" value="CZR53750.1"/>
    <property type="molecule type" value="Genomic_DNA"/>
</dbReference>
<dbReference type="Gene3D" id="3.30.420.10">
    <property type="entry name" value="Ribonuclease H-like superfamily/Ribonuclease H"/>
    <property type="match status" value="1"/>
</dbReference>
<gene>
    <name evidence="1" type="ORF">PAC_03631</name>
</gene>
<reference evidence="1 2" key="1">
    <citation type="submission" date="2016-03" db="EMBL/GenBank/DDBJ databases">
        <authorList>
            <person name="Ploux O."/>
        </authorList>
    </citation>
    <scope>NUCLEOTIDE SEQUENCE [LARGE SCALE GENOMIC DNA]</scope>
    <source>
        <strain evidence="1 2">UAMH 11012</strain>
    </source>
</reference>
<dbReference type="OrthoDB" id="245563at2759"/>
<sequence length="217" mass="24405">MCNSDVSDSDLSDNPAIDPRIFVPTRDISEPLARTLRNTIQDGAAGLTHLVGAQKLWDVDCLLSPDLESSTIIVSIQGLAEDIRTSSAQAAYAVHFGERSQYNQTGLLPNAIKQYQLEALQYAVNTVIIRTSPEPVFNLFTDYVWHWEPPGFLTNGSKNRHRALAEEIHVMIKDCMKGSRLNIKIWLVHSGHKYRPMFLLKWFRNRAENTAQEPASG</sequence>
<dbReference type="InterPro" id="IPR036397">
    <property type="entry name" value="RNaseH_sf"/>
</dbReference>
<evidence type="ECO:0000313" key="1">
    <source>
        <dbReference type="EMBL" id="CZR53750.1"/>
    </source>
</evidence>
<name>A0A1L7WLW9_9HELO</name>
<protein>
    <submittedName>
        <fullName evidence="1">Uncharacterized protein</fullName>
    </submittedName>
</protein>
<organism evidence="1 2">
    <name type="scientific">Phialocephala subalpina</name>
    <dbReference type="NCBI Taxonomy" id="576137"/>
    <lineage>
        <taxon>Eukaryota</taxon>
        <taxon>Fungi</taxon>
        <taxon>Dikarya</taxon>
        <taxon>Ascomycota</taxon>
        <taxon>Pezizomycotina</taxon>
        <taxon>Leotiomycetes</taxon>
        <taxon>Helotiales</taxon>
        <taxon>Mollisiaceae</taxon>
        <taxon>Phialocephala</taxon>
        <taxon>Phialocephala fortinii species complex</taxon>
    </lineage>
</organism>
<dbReference type="Proteomes" id="UP000184330">
    <property type="component" value="Unassembled WGS sequence"/>
</dbReference>